<dbReference type="Proteomes" id="UP000765509">
    <property type="component" value="Unassembled WGS sequence"/>
</dbReference>
<dbReference type="AlphaFoldDB" id="A0A9Q3I9K8"/>
<feature type="region of interest" description="Disordered" evidence="1">
    <location>
        <begin position="92"/>
        <end position="118"/>
    </location>
</feature>
<keyword evidence="3" id="KW-1185">Reference proteome</keyword>
<evidence type="ECO:0000256" key="1">
    <source>
        <dbReference type="SAM" id="MobiDB-lite"/>
    </source>
</evidence>
<accession>A0A9Q3I9K8</accession>
<reference evidence="2" key="1">
    <citation type="submission" date="2021-03" db="EMBL/GenBank/DDBJ databases">
        <title>Draft genome sequence of rust myrtle Austropuccinia psidii MF-1, a brazilian biotype.</title>
        <authorList>
            <person name="Quecine M.C."/>
            <person name="Pachon D.M.R."/>
            <person name="Bonatelli M.L."/>
            <person name="Correr F.H."/>
            <person name="Franceschini L.M."/>
            <person name="Leite T.F."/>
            <person name="Margarido G.R.A."/>
            <person name="Almeida C.A."/>
            <person name="Ferrarezi J.A."/>
            <person name="Labate C.A."/>
        </authorList>
    </citation>
    <scope>NUCLEOTIDE SEQUENCE</scope>
    <source>
        <strain evidence="2">MF-1</strain>
    </source>
</reference>
<dbReference type="EMBL" id="AVOT02036689">
    <property type="protein sequence ID" value="MBW0531250.1"/>
    <property type="molecule type" value="Genomic_DNA"/>
</dbReference>
<proteinExistence type="predicted"/>
<evidence type="ECO:0000313" key="2">
    <source>
        <dbReference type="EMBL" id="MBW0531250.1"/>
    </source>
</evidence>
<name>A0A9Q3I9K8_9BASI</name>
<organism evidence="2 3">
    <name type="scientific">Austropuccinia psidii MF-1</name>
    <dbReference type="NCBI Taxonomy" id="1389203"/>
    <lineage>
        <taxon>Eukaryota</taxon>
        <taxon>Fungi</taxon>
        <taxon>Dikarya</taxon>
        <taxon>Basidiomycota</taxon>
        <taxon>Pucciniomycotina</taxon>
        <taxon>Pucciniomycetes</taxon>
        <taxon>Pucciniales</taxon>
        <taxon>Sphaerophragmiaceae</taxon>
        <taxon>Austropuccinia</taxon>
    </lineage>
</organism>
<gene>
    <name evidence="2" type="ORF">O181_070965</name>
</gene>
<evidence type="ECO:0000313" key="3">
    <source>
        <dbReference type="Proteomes" id="UP000765509"/>
    </source>
</evidence>
<protein>
    <submittedName>
        <fullName evidence="2">Uncharacterized protein</fullName>
    </submittedName>
</protein>
<comment type="caution">
    <text evidence="2">The sequence shown here is derived from an EMBL/GenBank/DDBJ whole genome shotgun (WGS) entry which is preliminary data.</text>
</comment>
<sequence length="118" mass="13818">MRNHKLLTQLPGELEHALKFRCNQNCTLYDIANTLKDIRKGTNMGNSAYIEAVVSKRNNLSGWSLKTNPEKEWQKWKRRRILVTIVVQQTTMPTTVQRQRKKSMPLRSPRGGIPNRRF</sequence>